<keyword evidence="3" id="KW-1185">Reference proteome</keyword>
<evidence type="ECO:0000256" key="1">
    <source>
        <dbReference type="SAM" id="MobiDB-lite"/>
    </source>
</evidence>
<sequence>MEARGRGFKRCKRGPAGDPPAGQPTMPTAPNARGRGRGQLTPPVTRSLRPGVSGQSVAGSSVQGGVPPTATNTLPRPAVLPNSDVAGKKGKTVSTDKGGGSKSSTANLVRPAAFTVAAGASHVPQVSTGSFKVKPLFPTTEKTALRPAGHPLAESSRAAQFSSKSTRDTAPIVSLAKSKRVPKNLASGERASPPTAKALSKATGSPKKAPSTRSAPKVRDAQDGGDDDDAVASVDEPRSDGADEEDGDEKGHVGRARAGRALTETGITPYFRKGYLFTYPLRAYRIAEALRRVFGPYDWVTLATIDQLTDNEVREISNTYTKRLPQVAVEKLPKTIDKRDPLVVDHRVDLKNLSSKSVATLVRQVRGCYVPWISVYMFSTTYLIVKTLIEWDGRRKRRTLGVDVVAHLQSALDKVKTGKPLSLNELNCIVHILIMDKEEMGHLPENTKLAGYRYPRRLTKTELLKLRSQCKGPKVRAEFMALASYPTFYGMYDERDIGASCFHFVSRIYTSPWARPVIAPYRAQVLRGPAVSVDRGLMAAEFVKDRAKVSVQLRRIVPGGKNLYKVHPTKSRAKPFETSIPILDEEDPNVLFPDEIEIDEVPQSQDPHCDDATDTEDVVIGPGKDKATEESDDESDVEGDEVNEEDDVGDENVPELNPSHEATEPSKETVQKPILTLKSVMDKFGIKESTKSSGQSSTIANSSKLHRDVLANNAGDYRKRQRTGSNSDQEAPPDASRVSAPLPSTSTPLTLPSGLDDGDDYLSPCYSPIQRGGTLPHGMQVRKRMKTDSPAYTSSPAADAPVVMEQIDNVAETDDNRSGSISPRVLREESVRQYSAERNITTLAKSTTSSQRQSLTDSAARPTRRKLFILHNQEDSELVAASAFNVRARIGQTYEEANCIRPADNGVDPFAFSISSPPRVGVTPGYVRTIQPVQLRPFNEVPNGGLIKVKLKNACYWPAVLVGPPNARRGIYSVAYRVRYLVATSNGTAAVGKDTVPMSKEFMRNWIPTEIEKDCKDKWPINIHEVLPLTLQDSGAKENCHPTIVAMKKSQLINENYEPSRGLNRSLQEVLTRPRADSLDH</sequence>
<reference evidence="2 3" key="1">
    <citation type="journal article" date="2024" name="bioRxiv">
        <title>A reference genome for Trichogramma kaykai: A tiny desert-dwelling parasitoid wasp with competing sex-ratio distorters.</title>
        <authorList>
            <person name="Culotta J."/>
            <person name="Lindsey A.R."/>
        </authorList>
    </citation>
    <scope>NUCLEOTIDE SEQUENCE [LARGE SCALE GENOMIC DNA]</scope>
    <source>
        <strain evidence="2 3">KSX58</strain>
    </source>
</reference>
<proteinExistence type="predicted"/>
<feature type="region of interest" description="Disordered" evidence="1">
    <location>
        <begin position="1"/>
        <end position="105"/>
    </location>
</feature>
<feature type="compositionally biased region" description="Polar residues" evidence="1">
    <location>
        <begin position="691"/>
        <end position="703"/>
    </location>
</feature>
<organism evidence="2 3">
    <name type="scientific">Trichogramma kaykai</name>
    <dbReference type="NCBI Taxonomy" id="54128"/>
    <lineage>
        <taxon>Eukaryota</taxon>
        <taxon>Metazoa</taxon>
        <taxon>Ecdysozoa</taxon>
        <taxon>Arthropoda</taxon>
        <taxon>Hexapoda</taxon>
        <taxon>Insecta</taxon>
        <taxon>Pterygota</taxon>
        <taxon>Neoptera</taxon>
        <taxon>Endopterygota</taxon>
        <taxon>Hymenoptera</taxon>
        <taxon>Apocrita</taxon>
        <taxon>Proctotrupomorpha</taxon>
        <taxon>Chalcidoidea</taxon>
        <taxon>Trichogrammatidae</taxon>
        <taxon>Trichogramma</taxon>
    </lineage>
</organism>
<gene>
    <name evidence="2" type="ORF">TKK_000381</name>
</gene>
<feature type="region of interest" description="Disordered" evidence="1">
    <location>
        <begin position="688"/>
        <end position="756"/>
    </location>
</feature>
<protein>
    <recommendedName>
        <fullName evidence="4">PWWP domain-containing protein</fullName>
    </recommendedName>
</protein>
<feature type="compositionally biased region" description="Acidic residues" evidence="1">
    <location>
        <begin position="630"/>
        <end position="653"/>
    </location>
</feature>
<evidence type="ECO:0000313" key="3">
    <source>
        <dbReference type="Proteomes" id="UP001627154"/>
    </source>
</evidence>
<name>A0ABD2XT38_9HYME</name>
<evidence type="ECO:0008006" key="4">
    <source>
        <dbReference type="Google" id="ProtNLM"/>
    </source>
</evidence>
<accession>A0ABD2XT38</accession>
<comment type="caution">
    <text evidence="2">The sequence shown here is derived from an EMBL/GenBank/DDBJ whole genome shotgun (WGS) entry which is preliminary data.</text>
</comment>
<feature type="compositionally biased region" description="Low complexity" evidence="1">
    <location>
        <begin position="51"/>
        <end position="66"/>
    </location>
</feature>
<feature type="compositionally biased region" description="Basic and acidic residues" evidence="1">
    <location>
        <begin position="661"/>
        <end position="670"/>
    </location>
</feature>
<dbReference type="AlphaFoldDB" id="A0ABD2XT38"/>
<dbReference type="EMBL" id="JBJJXI010000003">
    <property type="protein sequence ID" value="KAL3407711.1"/>
    <property type="molecule type" value="Genomic_DNA"/>
</dbReference>
<feature type="region of interest" description="Disordered" evidence="1">
    <location>
        <begin position="602"/>
        <end position="674"/>
    </location>
</feature>
<feature type="compositionally biased region" description="Low complexity" evidence="1">
    <location>
        <begin position="741"/>
        <end position="753"/>
    </location>
</feature>
<evidence type="ECO:0000313" key="2">
    <source>
        <dbReference type="EMBL" id="KAL3407711.1"/>
    </source>
</evidence>
<dbReference type="Proteomes" id="UP001627154">
    <property type="component" value="Unassembled WGS sequence"/>
</dbReference>
<feature type="region of interest" description="Disordered" evidence="1">
    <location>
        <begin position="142"/>
        <end position="257"/>
    </location>
</feature>
<feature type="compositionally biased region" description="Basic residues" evidence="1">
    <location>
        <begin position="1"/>
        <end position="13"/>
    </location>
</feature>